<keyword evidence="1" id="KW-0642">Proline metabolism</keyword>
<keyword evidence="1" id="KW-0285">Flavoprotein</keyword>
<comment type="function">
    <text evidence="1">Converts proline to delta-1-pyrroline-5-carboxylate.</text>
</comment>
<comment type="catalytic activity">
    <reaction evidence="1">
        <text>L-proline + a quinone = (S)-1-pyrroline-5-carboxylate + a quinol + H(+)</text>
        <dbReference type="Rhea" id="RHEA:23784"/>
        <dbReference type="ChEBI" id="CHEBI:15378"/>
        <dbReference type="ChEBI" id="CHEBI:17388"/>
        <dbReference type="ChEBI" id="CHEBI:24646"/>
        <dbReference type="ChEBI" id="CHEBI:60039"/>
        <dbReference type="ChEBI" id="CHEBI:132124"/>
        <dbReference type="EC" id="1.5.5.2"/>
    </reaction>
</comment>
<dbReference type="GO" id="GO:0004657">
    <property type="term" value="F:proline dehydrogenase activity"/>
    <property type="evidence" value="ECO:0007669"/>
    <property type="project" value="UniProtKB-EC"/>
</dbReference>
<name>A0A6A1QL05_BALPH</name>
<dbReference type="OrthoDB" id="5464at2759"/>
<comment type="cofactor">
    <cofactor evidence="1">
        <name>FAD</name>
        <dbReference type="ChEBI" id="CHEBI:57692"/>
    </cofactor>
</comment>
<comment type="caution">
    <text evidence="2">The sequence shown here is derived from an EMBL/GenBank/DDBJ whole genome shotgun (WGS) entry which is preliminary data.</text>
</comment>
<gene>
    <name evidence="2" type="ORF">E2I00_006172</name>
</gene>
<dbReference type="PANTHER" id="PTHR13914">
    <property type="entry name" value="PROLINE OXIDASE"/>
    <property type="match status" value="1"/>
</dbReference>
<dbReference type="Proteomes" id="UP000437017">
    <property type="component" value="Unassembled WGS sequence"/>
</dbReference>
<protein>
    <recommendedName>
        <fullName evidence="1">Proline dehydrogenase</fullName>
        <ecNumber evidence="1">1.5.5.2</ecNumber>
    </recommendedName>
</protein>
<keyword evidence="1" id="KW-0560">Oxidoreductase</keyword>
<evidence type="ECO:0000256" key="1">
    <source>
        <dbReference type="RuleBase" id="RU364054"/>
    </source>
</evidence>
<dbReference type="GO" id="GO:0071949">
    <property type="term" value="F:FAD binding"/>
    <property type="evidence" value="ECO:0007669"/>
    <property type="project" value="TreeGrafter"/>
</dbReference>
<dbReference type="InterPro" id="IPR015659">
    <property type="entry name" value="Proline_oxidase"/>
</dbReference>
<keyword evidence="1" id="KW-0274">FAD</keyword>
<evidence type="ECO:0000313" key="3">
    <source>
        <dbReference type="Proteomes" id="UP000437017"/>
    </source>
</evidence>
<dbReference type="EMBL" id="SGJD01000120">
    <property type="protein sequence ID" value="KAB0406849.1"/>
    <property type="molecule type" value="Genomic_DNA"/>
</dbReference>
<dbReference type="AlphaFoldDB" id="A0A6A1QL05"/>
<comment type="similarity">
    <text evidence="1">Belongs to the proline oxidase family.</text>
</comment>
<dbReference type="EC" id="1.5.5.2" evidence="1"/>
<accession>A0A6A1QL05</accession>
<organism evidence="2 3">
    <name type="scientific">Balaenoptera physalus</name>
    <name type="common">Fin whale</name>
    <name type="synonym">Balaena physalus</name>
    <dbReference type="NCBI Taxonomy" id="9770"/>
    <lineage>
        <taxon>Eukaryota</taxon>
        <taxon>Metazoa</taxon>
        <taxon>Chordata</taxon>
        <taxon>Craniata</taxon>
        <taxon>Vertebrata</taxon>
        <taxon>Euteleostomi</taxon>
        <taxon>Mammalia</taxon>
        <taxon>Eutheria</taxon>
        <taxon>Laurasiatheria</taxon>
        <taxon>Artiodactyla</taxon>
        <taxon>Whippomorpha</taxon>
        <taxon>Cetacea</taxon>
        <taxon>Mysticeti</taxon>
        <taxon>Balaenopteridae</taxon>
        <taxon>Balaenoptera</taxon>
    </lineage>
</organism>
<reference evidence="2 3" key="1">
    <citation type="journal article" date="2019" name="PLoS ONE">
        <title>Genomic analyses reveal an absence of contemporary introgressive admixture between fin whales and blue whales, despite known hybrids.</title>
        <authorList>
            <person name="Westbury M.V."/>
            <person name="Petersen B."/>
            <person name="Lorenzen E.D."/>
        </authorList>
    </citation>
    <scope>NUCLEOTIDE SEQUENCE [LARGE SCALE GENOMIC DNA]</scope>
    <source>
        <strain evidence="2">FinWhale-01</strain>
    </source>
</reference>
<dbReference type="GO" id="GO:0010133">
    <property type="term" value="P:L-proline catabolic process to L-glutamate"/>
    <property type="evidence" value="ECO:0007669"/>
    <property type="project" value="TreeGrafter"/>
</dbReference>
<dbReference type="PANTHER" id="PTHR13914:SF0">
    <property type="entry name" value="PROLINE DEHYDROGENASE 1, MITOCHONDRIAL"/>
    <property type="match status" value="1"/>
</dbReference>
<evidence type="ECO:0000313" key="2">
    <source>
        <dbReference type="EMBL" id="KAB0406849.1"/>
    </source>
</evidence>
<dbReference type="Gene3D" id="3.20.20.220">
    <property type="match status" value="1"/>
</dbReference>
<dbReference type="GO" id="GO:0005739">
    <property type="term" value="C:mitochondrion"/>
    <property type="evidence" value="ECO:0007669"/>
    <property type="project" value="TreeGrafter"/>
</dbReference>
<sequence length="134" mass="15055">MSSSHKEYALPDSGPQTEALRRLSGYRPRRAGNTALAGPSQRVLTTQTLFMADLPLCAPGLCTQLLRLARRLLGQRLFNRLMKMTFYGQFVAGEDQESIRPLIQHNRAFGVGSILDYGVEEDLTPEEAERKEME</sequence>
<keyword evidence="3" id="KW-1185">Reference proteome</keyword>
<proteinExistence type="inferred from homology"/>